<evidence type="ECO:0000313" key="4">
    <source>
        <dbReference type="EMBL" id="OCF31308.1"/>
    </source>
</evidence>
<dbReference type="GO" id="GO:0060237">
    <property type="term" value="P:regulation of fungal-type cell wall organization"/>
    <property type="evidence" value="ECO:0007669"/>
    <property type="project" value="TreeGrafter"/>
</dbReference>
<dbReference type="CDD" id="cd00159">
    <property type="entry name" value="RhoGAP"/>
    <property type="match status" value="1"/>
</dbReference>
<feature type="compositionally biased region" description="Basic and acidic residues" evidence="2">
    <location>
        <begin position="461"/>
        <end position="486"/>
    </location>
</feature>
<feature type="region of interest" description="Disordered" evidence="2">
    <location>
        <begin position="846"/>
        <end position="869"/>
    </location>
</feature>
<dbReference type="InterPro" id="IPR000198">
    <property type="entry name" value="RhoGAP_dom"/>
</dbReference>
<dbReference type="AlphaFoldDB" id="A0A1B9GK00"/>
<feature type="compositionally biased region" description="Polar residues" evidence="2">
    <location>
        <begin position="668"/>
        <end position="677"/>
    </location>
</feature>
<dbReference type="PANTHER" id="PTHR15228:SF25">
    <property type="entry name" value="F-BAR DOMAIN-CONTAINING PROTEIN"/>
    <property type="match status" value="1"/>
</dbReference>
<feature type="compositionally biased region" description="Basic and acidic residues" evidence="2">
    <location>
        <begin position="626"/>
        <end position="642"/>
    </location>
</feature>
<keyword evidence="5" id="KW-1185">Reference proteome</keyword>
<reference evidence="5" key="2">
    <citation type="submission" date="2013-12" db="EMBL/GenBank/DDBJ databases">
        <title>Evolution of pathogenesis and genome organization in the Tremellales.</title>
        <authorList>
            <person name="Cuomo C."/>
            <person name="Litvintseva A."/>
            <person name="Heitman J."/>
            <person name="Chen Y."/>
            <person name="Sun S."/>
            <person name="Springer D."/>
            <person name="Dromer F."/>
            <person name="Young S."/>
            <person name="Zeng Q."/>
            <person name="Chapman S."/>
            <person name="Gujja S."/>
            <person name="Saif S."/>
            <person name="Birren B."/>
        </authorList>
    </citation>
    <scope>NUCLEOTIDE SEQUENCE [LARGE SCALE GENOMIC DNA]</scope>
    <source>
        <strain evidence="5">BCC8398</strain>
    </source>
</reference>
<keyword evidence="1" id="KW-0343">GTPase activation</keyword>
<dbReference type="STRING" id="1296120.A0A1B9GK00"/>
<evidence type="ECO:0000256" key="2">
    <source>
        <dbReference type="SAM" id="MobiDB-lite"/>
    </source>
</evidence>
<feature type="domain" description="Rho-GAP" evidence="3">
    <location>
        <begin position="338"/>
        <end position="597"/>
    </location>
</feature>
<evidence type="ECO:0000256" key="1">
    <source>
        <dbReference type="ARBA" id="ARBA00022468"/>
    </source>
</evidence>
<feature type="region of interest" description="Disordered" evidence="2">
    <location>
        <begin position="315"/>
        <end position="340"/>
    </location>
</feature>
<dbReference type="PANTHER" id="PTHR15228">
    <property type="entry name" value="SPERMATHECAL PHYSIOLOGY VARIANT"/>
    <property type="match status" value="1"/>
</dbReference>
<dbReference type="InterPro" id="IPR008936">
    <property type="entry name" value="Rho_GTPase_activation_prot"/>
</dbReference>
<feature type="region of interest" description="Disordered" evidence="2">
    <location>
        <begin position="619"/>
        <end position="797"/>
    </location>
</feature>
<feature type="compositionally biased region" description="Gly residues" evidence="2">
    <location>
        <begin position="819"/>
        <end position="830"/>
    </location>
</feature>
<feature type="region of interest" description="Disordered" evidence="2">
    <location>
        <begin position="811"/>
        <end position="833"/>
    </location>
</feature>
<dbReference type="Proteomes" id="UP000092666">
    <property type="component" value="Unassembled WGS sequence"/>
</dbReference>
<dbReference type="GO" id="GO:0005096">
    <property type="term" value="F:GTPase activator activity"/>
    <property type="evidence" value="ECO:0007669"/>
    <property type="project" value="UniProtKB-KW"/>
</dbReference>
<dbReference type="SMART" id="SM00324">
    <property type="entry name" value="RhoGAP"/>
    <property type="match status" value="1"/>
</dbReference>
<dbReference type="OrthoDB" id="79452at2759"/>
<dbReference type="InterPro" id="IPR051025">
    <property type="entry name" value="RhoGAP"/>
</dbReference>
<dbReference type="EMBL" id="KV700136">
    <property type="protein sequence ID" value="OCF31308.1"/>
    <property type="molecule type" value="Genomic_DNA"/>
</dbReference>
<feature type="compositionally biased region" description="Low complexity" evidence="2">
    <location>
        <begin position="741"/>
        <end position="751"/>
    </location>
</feature>
<dbReference type="PROSITE" id="PS50238">
    <property type="entry name" value="RHOGAP"/>
    <property type="match status" value="1"/>
</dbReference>
<dbReference type="GO" id="GO:0007165">
    <property type="term" value="P:signal transduction"/>
    <property type="evidence" value="ECO:0007669"/>
    <property type="project" value="InterPro"/>
</dbReference>
<dbReference type="Gene3D" id="1.10.555.10">
    <property type="entry name" value="Rho GTPase activation protein"/>
    <property type="match status" value="1"/>
</dbReference>
<protein>
    <recommendedName>
        <fullName evidence="3">Rho-GAP domain-containing protein</fullName>
    </recommendedName>
</protein>
<feature type="region of interest" description="Disordered" evidence="2">
    <location>
        <begin position="1"/>
        <end position="184"/>
    </location>
</feature>
<evidence type="ECO:0000259" key="3">
    <source>
        <dbReference type="PROSITE" id="PS50238"/>
    </source>
</evidence>
<sequence>MSGRTQAQNQDSPTPSNGSTLTVSGGKGIPTRRRPKPPSPDLDEGSGSGSPTLGAGGQKRFASGAGAGDSPSTLPRPRLANGPGSGIGHGLPTGAQGHRTILRQPSTPLLTADRDRRSPSGPVGATTRPRALSSASASAQRQIIVRKSPMQTPSQAITQTATDGTRSAPGPIAGAGSGSGMRSLPSQKLFESSFLEHREPPVPPHIRVRLRLIHQLGVVLGIDAVGISGKIDIPGLLARVDQAYDRERFTAGSNCSGNSSSGAAMAYDAGGGMSALPVPRGKNGLNGGAGASGGGASGAGGVLGLFRRLGKKGSGDDAAAATGGFSPPTPPEGPAFGVSLSEAPPGSWCTSLIGGQKHELPLVVFTVVEEIYRRGMSQPGIFRLAGDGVRISSLTKVFNLPPLYGDSLPISGEPIHNLTGLVKRYVRDLPEPILDESLFPAFMAFCVGDQDEPQDPAAAGDDVKTKDSNDNKDEQAGERGAVEEANTKTTASLSRKITAAQILLKLLPPLHFSLFIYLLAFLGQLPLFPDNRLNIESISIIFGPAMCAARNKGISGLGPTVSSSKNKDGYDPEEVSELVGKSQSVLAWLLRNWGAISEKVLEEDEPTISGVAVGAGMSLAAGGGGEGKERDKGKSKKDKTVIDPRLLSPIDLRGSSDTARARKPDSTVAGNAASSVISAPKVAAGESPPSAVAAPISRATSTNSSTTSSSPDMADLPSPASTIVRTPGPAPPAMGIRKSSSHSALKKSASSTGFHGLGLRSSPSSNTVLGLSMGGSGSGSGASGGVGSGMKSSTSSGGGLFARALSSMSISSQAEDRGGPGMGSGYGGVKGPKRSASFTSLSSLVKKVGKDHKSHPMPTRSMSDDTDNARPAVNPQITTVLGSLHDLLVNKDKQIERDARELALLRHTLLEMDEKLQRATLASPLPGPVGINGCTCPVHPNATSPMASSTSEGEGHAQGEMPEITITSTPSSSTLPISPSLNMTNSLNKEIIDLQTQLSTALAALETTRLSSRKQAERTLILEARISRAESEKRLEVSKLEVALALEQARCVGLVEERDLARERLEKVKTTLFSVA</sequence>
<proteinExistence type="predicted"/>
<accession>A0A1B9GK00</accession>
<dbReference type="GO" id="GO:0005938">
    <property type="term" value="C:cell cortex"/>
    <property type="evidence" value="ECO:0007669"/>
    <property type="project" value="TreeGrafter"/>
</dbReference>
<feature type="region of interest" description="Disordered" evidence="2">
    <location>
        <begin position="453"/>
        <end position="488"/>
    </location>
</feature>
<feature type="compositionally biased region" description="Polar residues" evidence="2">
    <location>
        <begin position="149"/>
        <end position="165"/>
    </location>
</feature>
<feature type="compositionally biased region" description="Polar residues" evidence="2">
    <location>
        <begin position="1"/>
        <end position="23"/>
    </location>
</feature>
<dbReference type="Pfam" id="PF00620">
    <property type="entry name" value="RhoGAP"/>
    <property type="match status" value="1"/>
</dbReference>
<organism evidence="4 5">
    <name type="scientific">Kwoniella heveanensis BCC8398</name>
    <dbReference type="NCBI Taxonomy" id="1296120"/>
    <lineage>
        <taxon>Eukaryota</taxon>
        <taxon>Fungi</taxon>
        <taxon>Dikarya</taxon>
        <taxon>Basidiomycota</taxon>
        <taxon>Agaricomycotina</taxon>
        <taxon>Tremellomycetes</taxon>
        <taxon>Tremellales</taxon>
        <taxon>Cryptococcaceae</taxon>
        <taxon>Kwoniella</taxon>
    </lineage>
</organism>
<evidence type="ECO:0000313" key="5">
    <source>
        <dbReference type="Proteomes" id="UP000092666"/>
    </source>
</evidence>
<reference evidence="4 5" key="1">
    <citation type="submission" date="2013-07" db="EMBL/GenBank/DDBJ databases">
        <title>The Genome Sequence of Cryptococcus heveanensis BCC8398.</title>
        <authorList>
            <consortium name="The Broad Institute Genome Sequencing Platform"/>
            <person name="Cuomo C."/>
            <person name="Litvintseva A."/>
            <person name="Chen Y."/>
            <person name="Heitman J."/>
            <person name="Sun S."/>
            <person name="Springer D."/>
            <person name="Dromer F."/>
            <person name="Young S.K."/>
            <person name="Zeng Q."/>
            <person name="Gargeya S."/>
            <person name="Fitzgerald M."/>
            <person name="Abouelleil A."/>
            <person name="Alvarado L."/>
            <person name="Berlin A.M."/>
            <person name="Chapman S.B."/>
            <person name="Dewar J."/>
            <person name="Goldberg J."/>
            <person name="Griggs A."/>
            <person name="Gujja S."/>
            <person name="Hansen M."/>
            <person name="Howarth C."/>
            <person name="Imamovic A."/>
            <person name="Larimer J."/>
            <person name="McCowan C."/>
            <person name="Murphy C."/>
            <person name="Pearson M."/>
            <person name="Priest M."/>
            <person name="Roberts A."/>
            <person name="Saif S."/>
            <person name="Shea T."/>
            <person name="Sykes S."/>
            <person name="Wortman J."/>
            <person name="Nusbaum C."/>
            <person name="Birren B."/>
        </authorList>
    </citation>
    <scope>NUCLEOTIDE SEQUENCE [LARGE SCALE GENOMIC DNA]</scope>
    <source>
        <strain evidence="4 5">BCC8398</strain>
    </source>
</reference>
<feature type="compositionally biased region" description="Low complexity" evidence="2">
    <location>
        <begin position="700"/>
        <end position="710"/>
    </location>
</feature>
<dbReference type="SUPFAM" id="SSF48350">
    <property type="entry name" value="GTPase activation domain, GAP"/>
    <property type="match status" value="1"/>
</dbReference>
<name>A0A1B9GK00_9TREE</name>
<gene>
    <name evidence="4" type="ORF">I316_07094</name>
</gene>
<feature type="compositionally biased region" description="Gly residues" evidence="2">
    <location>
        <begin position="772"/>
        <end position="788"/>
    </location>
</feature>